<dbReference type="Gene3D" id="2.60.40.10">
    <property type="entry name" value="Immunoglobulins"/>
    <property type="match status" value="1"/>
</dbReference>
<evidence type="ECO:0000313" key="5">
    <source>
        <dbReference type="Proteomes" id="UP000193380"/>
    </source>
</evidence>
<evidence type="ECO:0000256" key="1">
    <source>
        <dbReference type="ARBA" id="ARBA00022737"/>
    </source>
</evidence>
<sequence length="167" mass="18689">GLIRLIFLLLLIFSPAGIKKRSKVPGVMITQFIEVLPEGKSTPDFLRKPIALTIQEGKLAIFKANVCGDPKPEVTWGRAKGDMSDTETFQKKYDEATGEYTLEIHRVSGEEADTYKCYAINEYGKAICTAALNVIEGENVCFFTLHITYLYDQLSPCILVLILNICY</sequence>
<reference evidence="4" key="2">
    <citation type="submission" date="2014-03" db="EMBL/GenBank/DDBJ databases">
        <authorList>
            <person name="Genoscope - CEA"/>
        </authorList>
    </citation>
    <scope>NUCLEOTIDE SEQUENCE</scope>
</reference>
<dbReference type="FunFam" id="2.60.40.10:FF:001231">
    <property type="entry name" value="Immunoglobulin-like and fibronectin type III domain containing 1"/>
    <property type="match status" value="1"/>
</dbReference>
<organism evidence="4 5">
    <name type="scientific">Oncorhynchus mykiss</name>
    <name type="common">Rainbow trout</name>
    <name type="synonym">Salmo gairdneri</name>
    <dbReference type="NCBI Taxonomy" id="8022"/>
    <lineage>
        <taxon>Eukaryota</taxon>
        <taxon>Metazoa</taxon>
        <taxon>Chordata</taxon>
        <taxon>Craniata</taxon>
        <taxon>Vertebrata</taxon>
        <taxon>Euteleostomi</taxon>
        <taxon>Actinopterygii</taxon>
        <taxon>Neopterygii</taxon>
        <taxon>Teleostei</taxon>
        <taxon>Protacanthopterygii</taxon>
        <taxon>Salmoniformes</taxon>
        <taxon>Salmonidae</taxon>
        <taxon>Salmoninae</taxon>
        <taxon>Oncorhynchus</taxon>
    </lineage>
</organism>
<dbReference type="InterPro" id="IPR013098">
    <property type="entry name" value="Ig_I-set"/>
</dbReference>
<dbReference type="PaxDb" id="8022-A0A060Z8D5"/>
<feature type="non-terminal residue" evidence="4">
    <location>
        <position position="1"/>
    </location>
</feature>
<dbReference type="InterPro" id="IPR036179">
    <property type="entry name" value="Ig-like_dom_sf"/>
</dbReference>
<dbReference type="PANTHER" id="PTHR13817:SF181">
    <property type="entry name" value="IMMUNOGLOBULIN-LIKE AND FIBRONECTIN TYPE III DOMAIN-CONTAINING PROTEIN 1"/>
    <property type="match status" value="1"/>
</dbReference>
<proteinExistence type="predicted"/>
<dbReference type="InterPro" id="IPR013783">
    <property type="entry name" value="Ig-like_fold"/>
</dbReference>
<dbReference type="GO" id="GO:0045214">
    <property type="term" value="P:sarcomere organization"/>
    <property type="evidence" value="ECO:0007669"/>
    <property type="project" value="TreeGrafter"/>
</dbReference>
<dbReference type="InterPro" id="IPR007110">
    <property type="entry name" value="Ig-like_dom"/>
</dbReference>
<name>A0A060Z8D5_ONCMY</name>
<evidence type="ECO:0000256" key="2">
    <source>
        <dbReference type="SAM" id="SignalP"/>
    </source>
</evidence>
<evidence type="ECO:0000313" key="4">
    <source>
        <dbReference type="EMBL" id="CDR00328.1"/>
    </source>
</evidence>
<dbReference type="AlphaFoldDB" id="A0A060Z8D5"/>
<evidence type="ECO:0000259" key="3">
    <source>
        <dbReference type="PROSITE" id="PS50835"/>
    </source>
</evidence>
<dbReference type="STRING" id="8022.A0A060Z8D5"/>
<feature type="chain" id="PRO_5001592789" description="Ig-like domain-containing protein" evidence="2">
    <location>
        <begin position="19"/>
        <end position="167"/>
    </location>
</feature>
<dbReference type="SUPFAM" id="SSF48726">
    <property type="entry name" value="Immunoglobulin"/>
    <property type="match status" value="1"/>
</dbReference>
<feature type="domain" description="Ig-like" evidence="3">
    <location>
        <begin position="43"/>
        <end position="133"/>
    </location>
</feature>
<dbReference type="InterPro" id="IPR050964">
    <property type="entry name" value="Striated_Muscle_Regulatory"/>
</dbReference>
<dbReference type="GO" id="GO:0031430">
    <property type="term" value="C:M band"/>
    <property type="evidence" value="ECO:0007669"/>
    <property type="project" value="TreeGrafter"/>
</dbReference>
<dbReference type="PANTHER" id="PTHR13817">
    <property type="entry name" value="TITIN"/>
    <property type="match status" value="1"/>
</dbReference>
<dbReference type="Pfam" id="PF07679">
    <property type="entry name" value="I-set"/>
    <property type="match status" value="1"/>
</dbReference>
<gene>
    <name evidence="4" type="ORF">GSONMT00063491001</name>
</gene>
<dbReference type="PROSITE" id="PS50835">
    <property type="entry name" value="IG_LIKE"/>
    <property type="match status" value="1"/>
</dbReference>
<dbReference type="EMBL" id="FR955988">
    <property type="protein sequence ID" value="CDR00328.1"/>
    <property type="molecule type" value="Genomic_DNA"/>
</dbReference>
<protein>
    <recommendedName>
        <fullName evidence="3">Ig-like domain-containing protein</fullName>
    </recommendedName>
</protein>
<feature type="signal peptide" evidence="2">
    <location>
        <begin position="1"/>
        <end position="18"/>
    </location>
</feature>
<keyword evidence="1" id="KW-0677">Repeat</keyword>
<keyword evidence="2" id="KW-0732">Signal</keyword>
<reference evidence="4" key="1">
    <citation type="journal article" date="2014" name="Nat. Commun.">
        <title>The rainbow trout genome provides novel insights into evolution after whole-genome duplication in vertebrates.</title>
        <authorList>
            <person name="Berthelot C."/>
            <person name="Brunet F."/>
            <person name="Chalopin D."/>
            <person name="Juanchich A."/>
            <person name="Bernard M."/>
            <person name="Noel B."/>
            <person name="Bento P."/>
            <person name="Da Silva C."/>
            <person name="Labadie K."/>
            <person name="Alberti A."/>
            <person name="Aury J.M."/>
            <person name="Louis A."/>
            <person name="Dehais P."/>
            <person name="Bardou P."/>
            <person name="Montfort J."/>
            <person name="Klopp C."/>
            <person name="Cabau C."/>
            <person name="Gaspin C."/>
            <person name="Thorgaard G.H."/>
            <person name="Boussaha M."/>
            <person name="Quillet E."/>
            <person name="Guyomard R."/>
            <person name="Galiana D."/>
            <person name="Bobe J."/>
            <person name="Volff J.N."/>
            <person name="Genet C."/>
            <person name="Wincker P."/>
            <person name="Jaillon O."/>
            <person name="Roest Crollius H."/>
            <person name="Guiguen Y."/>
        </authorList>
    </citation>
    <scope>NUCLEOTIDE SEQUENCE [LARGE SCALE GENOMIC DNA]</scope>
</reference>
<dbReference type="Proteomes" id="UP000193380">
    <property type="component" value="Unassembled WGS sequence"/>
</dbReference>
<accession>A0A060Z8D5</accession>